<sequence length="283" mass="29569">MMVSYDDAVAIIQDPQADPVTLAKVAYENPEFGANVAAHPRAYPGLLRWIAQFGDERARATVAQLGYHSQLGAVEDRQVDAAAIDEAAAIAAAIDAAQADAASRPTAAASPAVDNVAGGLVMNAATAGDEAQPIASQTGTVEYASVEAQPVSFEPAQQTGVDMLSEQFNNIGMDASQTNMDASQSAAASPSVAAPDMAQQPMMDQAQPADAYAQIQATNPYGFTAEVAMTTPDTTVMQQIAQYAPELHPALAQNPYIYPELLSWLGMLGEPATNASIAQRQQQ</sequence>
<name>A0A2D3D477_9BIFI</name>
<dbReference type="AlphaFoldDB" id="A0A2D3D477"/>
<organism evidence="2 3">
    <name type="scientific">Bifidobacterium choerinum</name>
    <dbReference type="NCBI Taxonomy" id="35760"/>
    <lineage>
        <taxon>Bacteria</taxon>
        <taxon>Bacillati</taxon>
        <taxon>Actinomycetota</taxon>
        <taxon>Actinomycetes</taxon>
        <taxon>Bifidobacteriales</taxon>
        <taxon>Bifidobacteriaceae</taxon>
        <taxon>Bifidobacterium</taxon>
    </lineage>
</organism>
<evidence type="ECO:0000313" key="2">
    <source>
        <dbReference type="EMBL" id="ATU19720.1"/>
    </source>
</evidence>
<reference evidence="2 3" key="1">
    <citation type="submission" date="2016-11" db="EMBL/GenBank/DDBJ databases">
        <title>complete genome sequence of Bifidobacterium choerinum strain FMB-1.</title>
        <authorList>
            <person name="Park C.-S."/>
            <person name="Jung D.-H."/>
            <person name="Choi D.-S."/>
        </authorList>
    </citation>
    <scope>NUCLEOTIDE SEQUENCE [LARGE SCALE GENOMIC DNA]</scope>
    <source>
        <strain evidence="2 3">FMB-1</strain>
    </source>
</reference>
<evidence type="ECO:0000259" key="1">
    <source>
        <dbReference type="Pfam" id="PF25591"/>
    </source>
</evidence>
<dbReference type="Proteomes" id="UP000229907">
    <property type="component" value="Chromosome"/>
</dbReference>
<protein>
    <recommendedName>
        <fullName evidence="1">Leucine rich repeat variant domain-containing protein</fullName>
    </recommendedName>
</protein>
<dbReference type="Pfam" id="PF25591">
    <property type="entry name" value="LRV_2"/>
    <property type="match status" value="2"/>
</dbReference>
<feature type="domain" description="Leucine rich repeat variant" evidence="1">
    <location>
        <begin position="7"/>
        <end position="64"/>
    </location>
</feature>
<dbReference type="InterPro" id="IPR057893">
    <property type="entry name" value="LRV_2"/>
</dbReference>
<feature type="domain" description="Leucine rich repeat variant" evidence="1">
    <location>
        <begin position="226"/>
        <end position="281"/>
    </location>
</feature>
<dbReference type="EMBL" id="CP018044">
    <property type="protein sequence ID" value="ATU19720.1"/>
    <property type="molecule type" value="Genomic_DNA"/>
</dbReference>
<gene>
    <name evidence="2" type="ORF">BcFMB_00855</name>
</gene>
<evidence type="ECO:0000313" key="3">
    <source>
        <dbReference type="Proteomes" id="UP000229907"/>
    </source>
</evidence>
<proteinExistence type="predicted"/>
<accession>A0A2D3D477</accession>
<dbReference type="KEGG" id="bcho:BcFMB_00855"/>